<feature type="signal peptide" evidence="1">
    <location>
        <begin position="1"/>
        <end position="27"/>
    </location>
</feature>
<dbReference type="EMBL" id="LVLJ01002895">
    <property type="protein sequence ID" value="OAE23277.1"/>
    <property type="molecule type" value="Genomic_DNA"/>
</dbReference>
<name>A0A176VRI4_MARPO</name>
<dbReference type="Proteomes" id="UP000077202">
    <property type="component" value="Unassembled WGS sequence"/>
</dbReference>
<sequence>MEKNGAFSKMYLIVPMVLLGLSSMVGAVDIIFYGDSGGCRGSGYSFNGAGRQVCCIANGGSVLFTDMDGCKTSLVYRNGGCDRDSVASGTGNRCYTGGGYTSGYWYQSCRRRSLLGDAPSDMTKCESKAKPTGLVFTEDSTKGTWILKSSNAVELSSQIESMTDAEKLAFEFNALCPVFKGSKAIVAYDLTVYTLNLAADSALSAAHMEFPCSNKLRVSDIELFQQHEDEGKKPSAKMEKNGEFSKIYLIEPMVLLSCPAWLAPWTSSFIRTLELAPGLELRSMASPNKSAASQMGVRSYLEIWTAARPASSTKTVVATAAK</sequence>
<feature type="chain" id="PRO_5008051981" evidence="1">
    <location>
        <begin position="28"/>
        <end position="322"/>
    </location>
</feature>
<organism evidence="2 3">
    <name type="scientific">Marchantia polymorpha subsp. ruderalis</name>
    <dbReference type="NCBI Taxonomy" id="1480154"/>
    <lineage>
        <taxon>Eukaryota</taxon>
        <taxon>Viridiplantae</taxon>
        <taxon>Streptophyta</taxon>
        <taxon>Embryophyta</taxon>
        <taxon>Marchantiophyta</taxon>
        <taxon>Marchantiopsida</taxon>
        <taxon>Marchantiidae</taxon>
        <taxon>Marchantiales</taxon>
        <taxon>Marchantiaceae</taxon>
        <taxon>Marchantia</taxon>
    </lineage>
</organism>
<comment type="caution">
    <text evidence="2">The sequence shown here is derived from an EMBL/GenBank/DDBJ whole genome shotgun (WGS) entry which is preliminary data.</text>
</comment>
<evidence type="ECO:0000313" key="3">
    <source>
        <dbReference type="Proteomes" id="UP000077202"/>
    </source>
</evidence>
<keyword evidence="3" id="KW-1185">Reference proteome</keyword>
<proteinExistence type="predicted"/>
<reference evidence="2" key="1">
    <citation type="submission" date="2016-03" db="EMBL/GenBank/DDBJ databases">
        <title>Mechanisms controlling the formation of the plant cell surface in tip-growing cells are functionally conserved among land plants.</title>
        <authorList>
            <person name="Honkanen S."/>
            <person name="Jones V.A."/>
            <person name="Morieri G."/>
            <person name="Champion C."/>
            <person name="Hetherington A.J."/>
            <person name="Kelly S."/>
            <person name="Saint-Marcoux D."/>
            <person name="Proust H."/>
            <person name="Prescott H."/>
            <person name="Dolan L."/>
        </authorList>
    </citation>
    <scope>NUCLEOTIDE SEQUENCE [LARGE SCALE GENOMIC DNA]</scope>
    <source>
        <tissue evidence="2">Whole gametophyte</tissue>
    </source>
</reference>
<protein>
    <submittedName>
        <fullName evidence="2">Uncharacterized protein</fullName>
    </submittedName>
</protein>
<evidence type="ECO:0000256" key="1">
    <source>
        <dbReference type="SAM" id="SignalP"/>
    </source>
</evidence>
<dbReference type="AlphaFoldDB" id="A0A176VRI4"/>
<keyword evidence="1" id="KW-0732">Signal</keyword>
<gene>
    <name evidence="2" type="ORF">AXG93_2193s1040</name>
</gene>
<evidence type="ECO:0000313" key="2">
    <source>
        <dbReference type="EMBL" id="OAE23277.1"/>
    </source>
</evidence>
<accession>A0A176VRI4</accession>